<sequence>MFPEGGRSHDGKLRKGKPGSAVIASKTNVPLLPVGIVGTDKIKGISWLWKRPDIVVNIGKPFKLPPIYSKMNKSQMQLLTTQLMREIAVLLPPEYQGAYEKHED</sequence>
<accession>X0TT09</accession>
<dbReference type="CDD" id="cd07989">
    <property type="entry name" value="LPLAT_AGPAT-like"/>
    <property type="match status" value="1"/>
</dbReference>
<dbReference type="EMBL" id="BARS01016002">
    <property type="protein sequence ID" value="GAF96708.1"/>
    <property type="molecule type" value="Genomic_DNA"/>
</dbReference>
<feature type="domain" description="Phospholipid/glycerol acyltransferase" evidence="1">
    <location>
        <begin position="1"/>
        <end position="36"/>
    </location>
</feature>
<dbReference type="AlphaFoldDB" id="X0TT09"/>
<gene>
    <name evidence="2" type="ORF">S01H1_26402</name>
</gene>
<organism evidence="2">
    <name type="scientific">marine sediment metagenome</name>
    <dbReference type="NCBI Taxonomy" id="412755"/>
    <lineage>
        <taxon>unclassified sequences</taxon>
        <taxon>metagenomes</taxon>
        <taxon>ecological metagenomes</taxon>
    </lineage>
</organism>
<dbReference type="InterPro" id="IPR002123">
    <property type="entry name" value="Plipid/glycerol_acylTrfase"/>
</dbReference>
<protein>
    <recommendedName>
        <fullName evidence="1">Phospholipid/glycerol acyltransferase domain-containing protein</fullName>
    </recommendedName>
</protein>
<proteinExistence type="predicted"/>
<comment type="caution">
    <text evidence="2">The sequence shown here is derived from an EMBL/GenBank/DDBJ whole genome shotgun (WGS) entry which is preliminary data.</text>
</comment>
<name>X0TT09_9ZZZZ</name>
<dbReference type="Pfam" id="PF01553">
    <property type="entry name" value="Acyltransferase"/>
    <property type="match status" value="1"/>
</dbReference>
<dbReference type="SUPFAM" id="SSF69593">
    <property type="entry name" value="Glycerol-3-phosphate (1)-acyltransferase"/>
    <property type="match status" value="1"/>
</dbReference>
<dbReference type="GO" id="GO:0016746">
    <property type="term" value="F:acyltransferase activity"/>
    <property type="evidence" value="ECO:0007669"/>
    <property type="project" value="InterPro"/>
</dbReference>
<evidence type="ECO:0000313" key="2">
    <source>
        <dbReference type="EMBL" id="GAF96708.1"/>
    </source>
</evidence>
<reference evidence="2" key="1">
    <citation type="journal article" date="2014" name="Front. Microbiol.">
        <title>High frequency of phylogenetically diverse reductive dehalogenase-homologous genes in deep subseafloor sedimentary metagenomes.</title>
        <authorList>
            <person name="Kawai M."/>
            <person name="Futagami T."/>
            <person name="Toyoda A."/>
            <person name="Takaki Y."/>
            <person name="Nishi S."/>
            <person name="Hori S."/>
            <person name="Arai W."/>
            <person name="Tsubouchi T."/>
            <person name="Morono Y."/>
            <person name="Uchiyama I."/>
            <person name="Ito T."/>
            <person name="Fujiyama A."/>
            <person name="Inagaki F."/>
            <person name="Takami H."/>
        </authorList>
    </citation>
    <scope>NUCLEOTIDE SEQUENCE</scope>
    <source>
        <strain evidence="2">Expedition CK06-06</strain>
    </source>
</reference>
<evidence type="ECO:0000259" key="1">
    <source>
        <dbReference type="Pfam" id="PF01553"/>
    </source>
</evidence>